<keyword evidence="4 7" id="KW-0378">Hydrolase</keyword>
<evidence type="ECO:0000256" key="8">
    <source>
        <dbReference type="PIRSR" id="PIRSR000939-1"/>
    </source>
</evidence>
<sequence length="368" mass="41079">MPCCRCSIRMSVEDCISPEKLKDELLTGDSLLVLDCRSQAEFTRCHVKGAINVTLPSLMLRRLKAGKLTVACIFQNNEAKDKFQSLSKTRLIVLYDDSDASPQGNPSSVVVLLYKKLKQEGCRPSFLEGGYPSFKEQYPEFCISQETSSGNTDEILGLCNLKISEDSAYGTSDSDNDNQFSPSSNFPVEVMPYLYLGNAKNSADLNQLKKCGITYILNVTPNVPNMFENDKNFKYMKIPINDHLSQNLLKFFPDAITFIDEAREESQGVLVHCLAGISRSVTITVAYLMQKQNMSLNDAYDFVKKCKPNISPNFNFMGQLVEFEKTLGNRNRKCSCTPTAKCFHHTASNSLSISFPDSEENGQDTAPT</sequence>
<dbReference type="GO" id="GO:0004722">
    <property type="term" value="F:protein serine/threonine phosphatase activity"/>
    <property type="evidence" value="ECO:0007669"/>
    <property type="project" value="UniProtKB-EC"/>
</dbReference>
<reference evidence="12 13" key="1">
    <citation type="submission" date="2024-11" db="EMBL/GenBank/DDBJ databases">
        <title>Chromosome-level genome assembly of the freshwater bivalve Anodonta woodiana.</title>
        <authorList>
            <person name="Chen X."/>
        </authorList>
    </citation>
    <scope>NUCLEOTIDE SEQUENCE [LARGE SCALE GENOMIC DNA]</scope>
    <source>
        <strain evidence="12">MN2024</strain>
        <tissue evidence="12">Gills</tissue>
    </source>
</reference>
<comment type="similarity">
    <text evidence="2 7">Belongs to the protein-tyrosine phosphatase family. Non-receptor class dual specificity subfamily.</text>
</comment>
<dbReference type="PANTHER" id="PTHR10159:SF519">
    <property type="entry name" value="DUAL SPECIFICITY PROTEIN PHOSPHATASE MPK3"/>
    <property type="match status" value="1"/>
</dbReference>
<dbReference type="PROSITE" id="PS50206">
    <property type="entry name" value="RHODANESE_3"/>
    <property type="match status" value="1"/>
</dbReference>
<dbReference type="EC" id="3.1.3.16" evidence="7"/>
<comment type="catalytic activity">
    <reaction evidence="6 7">
        <text>O-phospho-L-tyrosyl-[protein] + H2O = L-tyrosyl-[protein] + phosphate</text>
        <dbReference type="Rhea" id="RHEA:10684"/>
        <dbReference type="Rhea" id="RHEA-COMP:10136"/>
        <dbReference type="Rhea" id="RHEA-COMP:20101"/>
        <dbReference type="ChEBI" id="CHEBI:15377"/>
        <dbReference type="ChEBI" id="CHEBI:43474"/>
        <dbReference type="ChEBI" id="CHEBI:46858"/>
        <dbReference type="ChEBI" id="CHEBI:61978"/>
        <dbReference type="EC" id="3.1.3.48"/>
    </reaction>
</comment>
<dbReference type="GO" id="GO:0004725">
    <property type="term" value="F:protein tyrosine phosphatase activity"/>
    <property type="evidence" value="ECO:0007669"/>
    <property type="project" value="UniProtKB-EC"/>
</dbReference>
<evidence type="ECO:0000256" key="3">
    <source>
        <dbReference type="ARBA" id="ARBA00022490"/>
    </source>
</evidence>
<dbReference type="PANTHER" id="PTHR10159">
    <property type="entry name" value="DUAL SPECIFICITY PROTEIN PHOSPHATASE"/>
    <property type="match status" value="1"/>
</dbReference>
<evidence type="ECO:0000313" key="12">
    <source>
        <dbReference type="EMBL" id="KAL3853319.1"/>
    </source>
</evidence>
<evidence type="ECO:0000256" key="1">
    <source>
        <dbReference type="ARBA" id="ARBA00004496"/>
    </source>
</evidence>
<dbReference type="PROSITE" id="PS50056">
    <property type="entry name" value="TYR_PHOSPHATASE_2"/>
    <property type="match status" value="1"/>
</dbReference>
<keyword evidence="13" id="KW-1185">Reference proteome</keyword>
<comment type="caution">
    <text evidence="12">The sequence shown here is derived from an EMBL/GenBank/DDBJ whole genome shotgun (WGS) entry which is preliminary data.</text>
</comment>
<dbReference type="PRINTS" id="PR01908">
    <property type="entry name" value="ADSPHPHTASE"/>
</dbReference>
<dbReference type="GO" id="GO:0005737">
    <property type="term" value="C:cytoplasm"/>
    <property type="evidence" value="ECO:0007669"/>
    <property type="project" value="UniProtKB-SubCell"/>
</dbReference>
<feature type="domain" description="Tyrosine specific protein phosphatases" evidence="10">
    <location>
        <begin position="250"/>
        <end position="310"/>
    </location>
</feature>
<evidence type="ECO:0000313" key="13">
    <source>
        <dbReference type="Proteomes" id="UP001634394"/>
    </source>
</evidence>
<protein>
    <recommendedName>
        <fullName evidence="7">Dual specificity protein phosphatase</fullName>
        <ecNumber evidence="7">3.1.3.16</ecNumber>
        <ecNumber evidence="7">3.1.3.48</ecNumber>
    </recommendedName>
</protein>
<evidence type="ECO:0000256" key="6">
    <source>
        <dbReference type="ARBA" id="ARBA00051722"/>
    </source>
</evidence>
<name>A0ABD3UV39_SINWO</name>
<evidence type="ECO:0000259" key="11">
    <source>
        <dbReference type="PROSITE" id="PS50206"/>
    </source>
</evidence>
<feature type="active site" description="Phosphocysteine intermediate" evidence="8">
    <location>
        <position position="273"/>
    </location>
</feature>
<dbReference type="Gene3D" id="3.40.250.10">
    <property type="entry name" value="Rhodanese-like domain"/>
    <property type="match status" value="1"/>
</dbReference>
<evidence type="ECO:0000256" key="2">
    <source>
        <dbReference type="ARBA" id="ARBA00008601"/>
    </source>
</evidence>
<evidence type="ECO:0000259" key="9">
    <source>
        <dbReference type="PROSITE" id="PS50054"/>
    </source>
</evidence>
<dbReference type="InterPro" id="IPR036873">
    <property type="entry name" value="Rhodanese-like_dom_sf"/>
</dbReference>
<keyword evidence="5 7" id="KW-0904">Protein phosphatase</keyword>
<dbReference type="Gene3D" id="3.90.190.10">
    <property type="entry name" value="Protein tyrosine phosphatase superfamily"/>
    <property type="match status" value="1"/>
</dbReference>
<gene>
    <name evidence="12" type="ORF">ACJMK2_016868</name>
</gene>
<dbReference type="CDD" id="cd14566">
    <property type="entry name" value="DSP_MKP_classII"/>
    <property type="match status" value="1"/>
</dbReference>
<dbReference type="PRINTS" id="PR01764">
    <property type="entry name" value="MAPKPHPHTASE"/>
</dbReference>
<evidence type="ECO:0000256" key="5">
    <source>
        <dbReference type="ARBA" id="ARBA00022912"/>
    </source>
</evidence>
<dbReference type="SUPFAM" id="SSF52821">
    <property type="entry name" value="Rhodanese/Cell cycle control phosphatase"/>
    <property type="match status" value="1"/>
</dbReference>
<dbReference type="Pfam" id="PF00581">
    <property type="entry name" value="Rhodanese"/>
    <property type="match status" value="1"/>
</dbReference>
<dbReference type="Proteomes" id="UP001634394">
    <property type="component" value="Unassembled WGS sequence"/>
</dbReference>
<dbReference type="Pfam" id="PF00782">
    <property type="entry name" value="DSPc"/>
    <property type="match status" value="1"/>
</dbReference>
<comment type="catalytic activity">
    <reaction evidence="7">
        <text>O-phospho-L-threonyl-[protein] + H2O = L-threonyl-[protein] + phosphate</text>
        <dbReference type="Rhea" id="RHEA:47004"/>
        <dbReference type="Rhea" id="RHEA-COMP:11060"/>
        <dbReference type="Rhea" id="RHEA-COMP:11605"/>
        <dbReference type="ChEBI" id="CHEBI:15377"/>
        <dbReference type="ChEBI" id="CHEBI:30013"/>
        <dbReference type="ChEBI" id="CHEBI:43474"/>
        <dbReference type="ChEBI" id="CHEBI:61977"/>
        <dbReference type="EC" id="3.1.3.16"/>
    </reaction>
</comment>
<dbReference type="InterPro" id="IPR001763">
    <property type="entry name" value="Rhodanese-like_dom"/>
</dbReference>
<evidence type="ECO:0000259" key="10">
    <source>
        <dbReference type="PROSITE" id="PS50056"/>
    </source>
</evidence>
<organism evidence="12 13">
    <name type="scientific">Sinanodonta woodiana</name>
    <name type="common">Chinese pond mussel</name>
    <name type="synonym">Anodonta woodiana</name>
    <dbReference type="NCBI Taxonomy" id="1069815"/>
    <lineage>
        <taxon>Eukaryota</taxon>
        <taxon>Metazoa</taxon>
        <taxon>Spiralia</taxon>
        <taxon>Lophotrochozoa</taxon>
        <taxon>Mollusca</taxon>
        <taxon>Bivalvia</taxon>
        <taxon>Autobranchia</taxon>
        <taxon>Heteroconchia</taxon>
        <taxon>Palaeoheterodonta</taxon>
        <taxon>Unionida</taxon>
        <taxon>Unionoidea</taxon>
        <taxon>Unionidae</taxon>
        <taxon>Unioninae</taxon>
        <taxon>Sinanodonta</taxon>
    </lineage>
</organism>
<dbReference type="InterPro" id="IPR020422">
    <property type="entry name" value="TYR_PHOSPHATASE_DUAL_dom"/>
</dbReference>
<dbReference type="EMBL" id="JBJQND010000015">
    <property type="protein sequence ID" value="KAL3853319.1"/>
    <property type="molecule type" value="Genomic_DNA"/>
</dbReference>
<dbReference type="PIRSF" id="PIRSF000939">
    <property type="entry name" value="MAPK_Ptase"/>
    <property type="match status" value="1"/>
</dbReference>
<dbReference type="SMART" id="SM00450">
    <property type="entry name" value="RHOD"/>
    <property type="match status" value="1"/>
</dbReference>
<keyword evidence="3" id="KW-0963">Cytoplasm</keyword>
<evidence type="ECO:0000256" key="7">
    <source>
        <dbReference type="PIRNR" id="PIRNR000939"/>
    </source>
</evidence>
<dbReference type="PROSITE" id="PS50054">
    <property type="entry name" value="TYR_PHOSPHATASE_DUAL"/>
    <property type="match status" value="1"/>
</dbReference>
<accession>A0ABD3UV39</accession>
<dbReference type="SUPFAM" id="SSF52799">
    <property type="entry name" value="(Phosphotyrosine protein) phosphatases II"/>
    <property type="match status" value="1"/>
</dbReference>
<comment type="subcellular location">
    <subcellularLocation>
        <location evidence="1">Cytoplasm</location>
    </subcellularLocation>
</comment>
<feature type="domain" description="Tyrosine-protein phosphatase" evidence="9">
    <location>
        <begin position="186"/>
        <end position="329"/>
    </location>
</feature>
<dbReference type="SMART" id="SM00195">
    <property type="entry name" value="DSPc"/>
    <property type="match status" value="1"/>
</dbReference>
<feature type="domain" description="Rhodanese" evidence="11">
    <location>
        <begin position="27"/>
        <end position="143"/>
    </location>
</feature>
<dbReference type="EC" id="3.1.3.48" evidence="7"/>
<dbReference type="InterPro" id="IPR029021">
    <property type="entry name" value="Prot-tyrosine_phosphatase-like"/>
</dbReference>
<dbReference type="FunFam" id="3.90.190.10:FF:000011">
    <property type="entry name" value="Dual specificity phosphatase 6"/>
    <property type="match status" value="1"/>
</dbReference>
<dbReference type="CDD" id="cd01446">
    <property type="entry name" value="DSP_MapKP"/>
    <property type="match status" value="1"/>
</dbReference>
<dbReference type="InterPro" id="IPR008343">
    <property type="entry name" value="MKP"/>
</dbReference>
<dbReference type="AlphaFoldDB" id="A0ABD3UV39"/>
<proteinExistence type="inferred from homology"/>
<dbReference type="InterPro" id="IPR000340">
    <property type="entry name" value="Dual-sp_phosphatase_cat-dom"/>
</dbReference>
<evidence type="ECO:0000256" key="4">
    <source>
        <dbReference type="ARBA" id="ARBA00022801"/>
    </source>
</evidence>
<dbReference type="InterPro" id="IPR000387">
    <property type="entry name" value="Tyr_Pase_dom"/>
</dbReference>
<dbReference type="FunFam" id="3.40.250.10:FF:000054">
    <property type="entry name" value="Dual specificity phosphatase 9"/>
    <property type="match status" value="1"/>
</dbReference>